<sequence>MHGVWLQPDVPSICPRQRHEGRRRLRHQLVMPVTFCRQSRLLRLSSLSAHRVQTPTTLELKIMITLPRLALAASFLLALNAPVYAIGLTGTVADYGNPAPEKAAGRVITLGADSKYINVENGETVTIRVNGKAITWAFYTFPSITSFDLHTIAPQDVAAGAIRVYVADNPLYRGG</sequence>
<proteinExistence type="predicted"/>
<dbReference type="InterPro" id="IPR031560">
    <property type="entry name" value="CzcE"/>
</dbReference>
<dbReference type="EMBL" id="SPUM01000047">
    <property type="protein sequence ID" value="TFW32946.1"/>
    <property type="molecule type" value="Genomic_DNA"/>
</dbReference>
<dbReference type="Gene3D" id="2.60.40.2280">
    <property type="entry name" value="Heavy-metal resistance protein CzcE"/>
    <property type="match status" value="1"/>
</dbReference>
<evidence type="ECO:0000313" key="1">
    <source>
        <dbReference type="EMBL" id="TFW32946.1"/>
    </source>
</evidence>
<dbReference type="Pfam" id="PF16986">
    <property type="entry name" value="CzcE"/>
    <property type="match status" value="1"/>
</dbReference>
<accession>A0A4Y9T573</accession>
<comment type="caution">
    <text evidence="1">The sequence shown here is derived from an EMBL/GenBank/DDBJ whole genome shotgun (WGS) entry which is preliminary data.</text>
</comment>
<dbReference type="InterPro" id="IPR038674">
    <property type="entry name" value="CzcE_sf"/>
</dbReference>
<reference evidence="1 2" key="1">
    <citation type="submission" date="2019-03" db="EMBL/GenBank/DDBJ databases">
        <title>Draft genome of Massilia hortus sp. nov., a novel bacterial species of the Oxalobacteraceae family.</title>
        <authorList>
            <person name="Peta V."/>
            <person name="Raths R."/>
            <person name="Bucking H."/>
        </authorList>
    </citation>
    <scope>NUCLEOTIDE SEQUENCE [LARGE SCALE GENOMIC DNA]</scope>
    <source>
        <strain evidence="1 2">ONC3</strain>
    </source>
</reference>
<dbReference type="Proteomes" id="UP000297258">
    <property type="component" value="Unassembled WGS sequence"/>
</dbReference>
<keyword evidence="2" id="KW-1185">Reference proteome</keyword>
<dbReference type="OrthoDB" id="8720747at2"/>
<evidence type="ECO:0000313" key="2">
    <source>
        <dbReference type="Proteomes" id="UP000297258"/>
    </source>
</evidence>
<gene>
    <name evidence="1" type="ORF">E4O92_08455</name>
</gene>
<dbReference type="AlphaFoldDB" id="A0A4Y9T573"/>
<protein>
    <submittedName>
        <fullName evidence="1">CzcE family metal-binding protein</fullName>
    </submittedName>
</protein>
<name>A0A4Y9T573_9BURK</name>
<organism evidence="1 2">
    <name type="scientific">Massilia horti</name>
    <dbReference type="NCBI Taxonomy" id="2562153"/>
    <lineage>
        <taxon>Bacteria</taxon>
        <taxon>Pseudomonadati</taxon>
        <taxon>Pseudomonadota</taxon>
        <taxon>Betaproteobacteria</taxon>
        <taxon>Burkholderiales</taxon>
        <taxon>Oxalobacteraceae</taxon>
        <taxon>Telluria group</taxon>
        <taxon>Massilia</taxon>
    </lineage>
</organism>